<dbReference type="GO" id="GO:0005886">
    <property type="term" value="C:plasma membrane"/>
    <property type="evidence" value="ECO:0007669"/>
    <property type="project" value="UniProtKB-SubCell"/>
</dbReference>
<comment type="caution">
    <text evidence="5">Lacks conserved residue(s) required for the propagation of feature annotation.</text>
</comment>
<evidence type="ECO:0000259" key="6">
    <source>
        <dbReference type="PROSITE" id="PS51012"/>
    </source>
</evidence>
<dbReference type="PANTHER" id="PTHR43332:SF2">
    <property type="entry name" value="INNER MEMBRANE TRANSPORT PERMEASE YADH"/>
    <property type="match status" value="1"/>
</dbReference>
<gene>
    <name evidence="7" type="ORF">LEP1GSC037_4833</name>
</gene>
<proteinExistence type="inferred from homology"/>
<keyword evidence="5" id="KW-1003">Cell membrane</keyword>
<keyword evidence="3 5" id="KW-1133">Transmembrane helix</keyword>
<protein>
    <recommendedName>
        <fullName evidence="5">Transport permease protein</fullName>
    </recommendedName>
</protein>
<evidence type="ECO:0000256" key="4">
    <source>
        <dbReference type="ARBA" id="ARBA00023136"/>
    </source>
</evidence>
<comment type="caution">
    <text evidence="7">The sequence shown here is derived from an EMBL/GenBank/DDBJ whole genome shotgun (WGS) entry which is preliminary data.</text>
</comment>
<sequence length="132" mass="14576">MNLSEKYNAFKTIVIKETVRILRIWIQTIIPPGITISLYFIIFGKLVGSQIGNIGNHTYIQFIVPGLVMMSVIINSYNNVVSSFFGAKFQKNVEEILVSPTPPSLIVLGYTIGGVIRGILVGILVIAISLFF</sequence>
<dbReference type="InterPro" id="IPR013525">
    <property type="entry name" value="ABC2_TM"/>
</dbReference>
<comment type="similarity">
    <text evidence="5">Belongs to the ABC-2 integral membrane protein family.</text>
</comment>
<keyword evidence="4 5" id="KW-0472">Membrane</keyword>
<evidence type="ECO:0000256" key="5">
    <source>
        <dbReference type="RuleBase" id="RU361157"/>
    </source>
</evidence>
<reference evidence="7 8" key="1">
    <citation type="submission" date="2013-01" db="EMBL/GenBank/DDBJ databases">
        <authorList>
            <person name="Harkins D.M."/>
            <person name="Durkin A.S."/>
            <person name="Brinkac L.M."/>
            <person name="Haft D.H."/>
            <person name="Selengut J.D."/>
            <person name="Sanka R."/>
            <person name="DePew J."/>
            <person name="Purushe J."/>
            <person name="Hospenthal D.R."/>
            <person name="Murray C.K."/>
            <person name="Pimentel G."/>
            <person name="Wasfy M."/>
            <person name="Parker T."/>
            <person name="Miller R.S."/>
            <person name="Vinetz J.M."/>
            <person name="Sutton G.G."/>
            <person name="Nierman W.C."/>
            <person name="Fouts D.E."/>
        </authorList>
    </citation>
    <scope>NUCLEOTIDE SEQUENCE [LARGE SCALE GENOMIC DNA]</scope>
    <source>
        <strain evidence="7 8">2006001854</strain>
    </source>
</reference>
<dbReference type="EMBL" id="AFLW02000219">
    <property type="protein sequence ID" value="EMM79824.1"/>
    <property type="molecule type" value="Genomic_DNA"/>
</dbReference>
<evidence type="ECO:0000256" key="1">
    <source>
        <dbReference type="ARBA" id="ARBA00004141"/>
    </source>
</evidence>
<name>M6GB82_LEPIR</name>
<evidence type="ECO:0000256" key="3">
    <source>
        <dbReference type="ARBA" id="ARBA00022989"/>
    </source>
</evidence>
<dbReference type="PANTHER" id="PTHR43332">
    <property type="entry name" value="INNER MEMBRANE TRANSPORT PERMEASE YADH-RELATED"/>
    <property type="match status" value="1"/>
</dbReference>
<evidence type="ECO:0000256" key="2">
    <source>
        <dbReference type="ARBA" id="ARBA00022692"/>
    </source>
</evidence>
<dbReference type="Proteomes" id="UP000012128">
    <property type="component" value="Unassembled WGS sequence"/>
</dbReference>
<dbReference type="AlphaFoldDB" id="M6GB82"/>
<dbReference type="Pfam" id="PF01061">
    <property type="entry name" value="ABC2_membrane"/>
    <property type="match status" value="1"/>
</dbReference>
<keyword evidence="2 5" id="KW-0812">Transmembrane</keyword>
<comment type="subcellular location">
    <subcellularLocation>
        <location evidence="5">Cell membrane</location>
        <topology evidence="5">Multi-pass membrane protein</topology>
    </subcellularLocation>
    <subcellularLocation>
        <location evidence="1">Membrane</location>
        <topology evidence="1">Multi-pass membrane protein</topology>
    </subcellularLocation>
</comment>
<feature type="transmembrane region" description="Helical" evidence="5">
    <location>
        <begin position="24"/>
        <end position="47"/>
    </location>
</feature>
<keyword evidence="5" id="KW-0813">Transport</keyword>
<dbReference type="InterPro" id="IPR052522">
    <property type="entry name" value="ABC-2_transport_permease"/>
</dbReference>
<feature type="non-terminal residue" evidence="7">
    <location>
        <position position="132"/>
    </location>
</feature>
<accession>M6GB82</accession>
<feature type="domain" description="ABC transmembrane type-2" evidence="6">
    <location>
        <begin position="23"/>
        <end position="132"/>
    </location>
</feature>
<dbReference type="GO" id="GO:0140359">
    <property type="term" value="F:ABC-type transporter activity"/>
    <property type="evidence" value="ECO:0007669"/>
    <property type="project" value="InterPro"/>
</dbReference>
<feature type="transmembrane region" description="Helical" evidence="5">
    <location>
        <begin position="59"/>
        <end position="77"/>
    </location>
</feature>
<feature type="transmembrane region" description="Helical" evidence="5">
    <location>
        <begin position="107"/>
        <end position="131"/>
    </location>
</feature>
<dbReference type="PROSITE" id="PS51012">
    <property type="entry name" value="ABC_TM2"/>
    <property type="match status" value="1"/>
</dbReference>
<evidence type="ECO:0000313" key="8">
    <source>
        <dbReference type="Proteomes" id="UP000012128"/>
    </source>
</evidence>
<organism evidence="7 8">
    <name type="scientific">Leptospira interrogans str. 2006001854</name>
    <dbReference type="NCBI Taxonomy" id="1001590"/>
    <lineage>
        <taxon>Bacteria</taxon>
        <taxon>Pseudomonadati</taxon>
        <taxon>Spirochaetota</taxon>
        <taxon>Spirochaetia</taxon>
        <taxon>Leptospirales</taxon>
        <taxon>Leptospiraceae</taxon>
        <taxon>Leptospira</taxon>
    </lineage>
</organism>
<dbReference type="InterPro" id="IPR047817">
    <property type="entry name" value="ABC2_TM_bact-type"/>
</dbReference>
<evidence type="ECO:0000313" key="7">
    <source>
        <dbReference type="EMBL" id="EMM79824.1"/>
    </source>
</evidence>